<evidence type="ECO:0000313" key="3">
    <source>
        <dbReference type="Proteomes" id="UP000188354"/>
    </source>
</evidence>
<protein>
    <recommendedName>
        <fullName evidence="1">KIB1-4 beta-propeller domain-containing protein</fullName>
    </recommendedName>
</protein>
<evidence type="ECO:0000259" key="1">
    <source>
        <dbReference type="Pfam" id="PF03478"/>
    </source>
</evidence>
<dbReference type="Proteomes" id="UP000188354">
    <property type="component" value="Chromosome LG01"/>
</dbReference>
<dbReference type="InterPro" id="IPR050942">
    <property type="entry name" value="F-box_BR-signaling"/>
</dbReference>
<organism evidence="2 3">
    <name type="scientific">Lupinus angustifolius</name>
    <name type="common">Narrow-leaved blue lupine</name>
    <dbReference type="NCBI Taxonomy" id="3871"/>
    <lineage>
        <taxon>Eukaryota</taxon>
        <taxon>Viridiplantae</taxon>
        <taxon>Streptophyta</taxon>
        <taxon>Embryophyta</taxon>
        <taxon>Tracheophyta</taxon>
        <taxon>Spermatophyta</taxon>
        <taxon>Magnoliopsida</taxon>
        <taxon>eudicotyledons</taxon>
        <taxon>Gunneridae</taxon>
        <taxon>Pentapetalae</taxon>
        <taxon>rosids</taxon>
        <taxon>fabids</taxon>
        <taxon>Fabales</taxon>
        <taxon>Fabaceae</taxon>
        <taxon>Papilionoideae</taxon>
        <taxon>50 kb inversion clade</taxon>
        <taxon>genistoids sensu lato</taxon>
        <taxon>core genistoids</taxon>
        <taxon>Genisteae</taxon>
        <taxon>Lupinus</taxon>
    </lineage>
</organism>
<feature type="domain" description="KIB1-4 beta-propeller" evidence="1">
    <location>
        <begin position="103"/>
        <end position="306"/>
    </location>
</feature>
<dbReference type="PANTHER" id="PTHR44259">
    <property type="entry name" value="OS07G0183000 PROTEIN-RELATED"/>
    <property type="match status" value="1"/>
</dbReference>
<evidence type="ECO:0000313" key="2">
    <source>
        <dbReference type="EMBL" id="OIW18576.1"/>
    </source>
</evidence>
<reference evidence="2 3" key="1">
    <citation type="journal article" date="2017" name="Plant Biotechnol. J.">
        <title>A comprehensive draft genome sequence for lupin (Lupinus angustifolius), an emerging health food: insights into plant-microbe interactions and legume evolution.</title>
        <authorList>
            <person name="Hane J.K."/>
            <person name="Ming Y."/>
            <person name="Kamphuis L.G."/>
            <person name="Nelson M.N."/>
            <person name="Garg G."/>
            <person name="Atkins C.A."/>
            <person name="Bayer P.E."/>
            <person name="Bravo A."/>
            <person name="Bringans S."/>
            <person name="Cannon S."/>
            <person name="Edwards D."/>
            <person name="Foley R."/>
            <person name="Gao L.L."/>
            <person name="Harrison M.J."/>
            <person name="Huang W."/>
            <person name="Hurgobin B."/>
            <person name="Li S."/>
            <person name="Liu C.W."/>
            <person name="McGrath A."/>
            <person name="Morahan G."/>
            <person name="Murray J."/>
            <person name="Weller J."/>
            <person name="Jian J."/>
            <person name="Singh K.B."/>
        </authorList>
    </citation>
    <scope>NUCLEOTIDE SEQUENCE [LARGE SCALE GENOMIC DNA]</scope>
    <source>
        <strain evidence="3">cv. Tanjil</strain>
        <tissue evidence="2">Whole plant</tissue>
    </source>
</reference>
<gene>
    <name evidence="2" type="ORF">TanjilG_13328</name>
</gene>
<dbReference type="Pfam" id="PF03478">
    <property type="entry name" value="Beta-prop_KIB1-4"/>
    <property type="match status" value="1"/>
</dbReference>
<dbReference type="InterPro" id="IPR005174">
    <property type="entry name" value="KIB1-4_b-propeller"/>
</dbReference>
<dbReference type="AlphaFoldDB" id="A0A4P1RU59"/>
<name>A0A4P1RU59_LUPAN</name>
<dbReference type="STRING" id="3871.A0A4P1RU59"/>
<sequence>MELVETSQWPELSEDLLHEIGKLLHSYDDYYRLRMVCKEWNKVLPQIPNHPWLVLPFDDKAIETRVAEEKIYYVKLPELHTSKLRGSCFGWLMVVEFDGTLHDDYKQEDFMAIAIYGQYNRLAFCKRGDNKWTDIPKSQKDDVDADYDYEDVIFHQGKIYVIDSFTKIFEYDIKTSSTPLGRIIEIPKPHDLSFLATNWKFAYLIGCLDGGLLMVVRHINFYRVLVQNVGFNSPKFDIYKLEKGAKQWSRVFDLKNYALLIGFNLSVLMSANIFPNGWENRVHYTDNVLPSQFFKSVGGYDIGVFNLEDGKSTLLFPDITVLSSPPICNLCSVLQHQISECQMYKNPQGKKGRRSRKNKRHH</sequence>
<dbReference type="EMBL" id="CM007361">
    <property type="protein sequence ID" value="OIW18576.1"/>
    <property type="molecule type" value="Genomic_DNA"/>
</dbReference>
<accession>A0A4P1RU59</accession>
<dbReference type="Gramene" id="OIW18576">
    <property type="protein sequence ID" value="OIW18576"/>
    <property type="gene ID" value="TanjilG_13328"/>
</dbReference>
<keyword evidence="3" id="KW-1185">Reference proteome</keyword>
<proteinExistence type="predicted"/>